<dbReference type="EMBL" id="SRYB01000003">
    <property type="protein sequence ID" value="TGY80212.1"/>
    <property type="molecule type" value="Genomic_DNA"/>
</dbReference>
<comment type="caution">
    <text evidence="1">The sequence shown here is derived from an EMBL/GenBank/DDBJ whole genome shotgun (WGS) entry which is preliminary data.</text>
</comment>
<evidence type="ECO:0000313" key="2">
    <source>
        <dbReference type="Proteomes" id="UP000306319"/>
    </source>
</evidence>
<evidence type="ECO:0000313" key="1">
    <source>
        <dbReference type="EMBL" id="TGY80212.1"/>
    </source>
</evidence>
<name>A0AC61RH89_9BACT</name>
<organism evidence="1 2">
    <name type="scientific">Lepagella muris</name>
    <dbReference type="NCBI Taxonomy" id="3032870"/>
    <lineage>
        <taxon>Bacteria</taxon>
        <taxon>Pseudomonadati</taxon>
        <taxon>Bacteroidota</taxon>
        <taxon>Bacteroidia</taxon>
        <taxon>Bacteroidales</taxon>
        <taxon>Muribaculaceae</taxon>
        <taxon>Lepagella</taxon>
    </lineage>
</organism>
<reference evidence="1" key="1">
    <citation type="submission" date="2019-04" db="EMBL/GenBank/DDBJ databases">
        <title>Microbes associate with the intestines of laboratory mice.</title>
        <authorList>
            <person name="Navarre W."/>
            <person name="Wong E."/>
            <person name="Huang K."/>
            <person name="Tropini C."/>
            <person name="Ng K."/>
            <person name="Yu B."/>
        </authorList>
    </citation>
    <scope>NUCLEOTIDE SEQUENCE</scope>
    <source>
        <strain evidence="1">NM04_E33</strain>
    </source>
</reference>
<proteinExistence type="predicted"/>
<accession>A0AC61RH89</accession>
<dbReference type="Proteomes" id="UP000306319">
    <property type="component" value="Unassembled WGS sequence"/>
</dbReference>
<sequence>MLQYRVIWIDDEWDKMPLFQEECRESHNIELIPFRNRKEGMEFFERQIESIDGVLLDAKMFDESDNEQANLNGLQKAVNRINQLDLKRSVPYFISTGQPDLIDNEMFRQIHPNYYIKERDDERLFEDMKKAMGESERKQIEMIYSDFFHSAESVKLDSESIRIIVAILRVMHFPANHTDFVPADYYPRLRTALEYVFRVMLRCGLIPEECLSNGDVNLMESSRYIAGIETKHSGVRYGHPGDSLISTYLSGIVLSVITYGNAHSHTPSEDVPSIQQEEKVSSAMSRSLIFSLTLGLCHLVTQIKDLYSESSSDIERNKSKRTLLINENAKENEVGYVFIPSKDENGMWATGECLLKQQEYNQVPHRIKSITENKNPKYRHIYPKFAYVVEIMTK</sequence>
<keyword evidence="2" id="KW-1185">Reference proteome</keyword>
<gene>
    <name evidence="1" type="ORF">E5331_02945</name>
</gene>
<protein>
    <submittedName>
        <fullName evidence="1">Uncharacterized protein</fullName>
    </submittedName>
</protein>